<feature type="active site" evidence="4">
    <location>
        <position position="83"/>
    </location>
</feature>
<dbReference type="EMBL" id="CAMXCT010005780">
    <property type="protein sequence ID" value="CAI4013271.1"/>
    <property type="molecule type" value="Genomic_DNA"/>
</dbReference>
<dbReference type="PANTHER" id="PTHR46098:SF1">
    <property type="entry name" value="TRNA (CYTOSINE(38)-C(5))-METHYLTRANSFERASE"/>
    <property type="match status" value="1"/>
</dbReference>
<comment type="similarity">
    <text evidence="4 5">Belongs to the class I-like SAM-binding methyltransferase superfamily. C5-methyltransferase family.</text>
</comment>
<evidence type="ECO:0000256" key="4">
    <source>
        <dbReference type="PROSITE-ProRule" id="PRU01016"/>
    </source>
</evidence>
<dbReference type="NCBIfam" id="TIGR00675">
    <property type="entry name" value="dcm"/>
    <property type="match status" value="1"/>
</dbReference>
<protein>
    <submittedName>
        <fullName evidence="7">Type II methyltransferase M.HhaI (M.HhaI) (Cytosine-specific methyltransferase HhaI) (Modification methylase HhaI)</fullName>
    </submittedName>
</protein>
<dbReference type="PROSITE" id="PS51679">
    <property type="entry name" value="SAM_MT_C5"/>
    <property type="match status" value="1"/>
</dbReference>
<name>A0A9P1GGL6_9DINO</name>
<keyword evidence="1 4" id="KW-0489">Methyltransferase</keyword>
<reference evidence="6" key="1">
    <citation type="submission" date="2022-10" db="EMBL/GenBank/DDBJ databases">
        <authorList>
            <person name="Chen Y."/>
            <person name="Dougan E. K."/>
            <person name="Chan C."/>
            <person name="Rhodes N."/>
            <person name="Thang M."/>
        </authorList>
    </citation>
    <scope>NUCLEOTIDE SEQUENCE</scope>
</reference>
<organism evidence="6">
    <name type="scientific">Cladocopium goreaui</name>
    <dbReference type="NCBI Taxonomy" id="2562237"/>
    <lineage>
        <taxon>Eukaryota</taxon>
        <taxon>Sar</taxon>
        <taxon>Alveolata</taxon>
        <taxon>Dinophyceae</taxon>
        <taxon>Suessiales</taxon>
        <taxon>Symbiodiniaceae</taxon>
        <taxon>Cladocopium</taxon>
    </lineage>
</organism>
<evidence type="ECO:0000256" key="5">
    <source>
        <dbReference type="RuleBase" id="RU000416"/>
    </source>
</evidence>
<dbReference type="PRINTS" id="PR00105">
    <property type="entry name" value="C5METTRFRASE"/>
</dbReference>
<keyword evidence="3 4" id="KW-0949">S-adenosyl-L-methionine</keyword>
<dbReference type="PANTHER" id="PTHR46098">
    <property type="entry name" value="TRNA (CYTOSINE(38)-C(5))-METHYLTRANSFERASE"/>
    <property type="match status" value="1"/>
</dbReference>
<dbReference type="InterPro" id="IPR029063">
    <property type="entry name" value="SAM-dependent_MTases_sf"/>
</dbReference>
<dbReference type="EMBL" id="CAMXCT020005780">
    <property type="protein sequence ID" value="CAL1166646.1"/>
    <property type="molecule type" value="Genomic_DNA"/>
</dbReference>
<evidence type="ECO:0000256" key="2">
    <source>
        <dbReference type="ARBA" id="ARBA00022679"/>
    </source>
</evidence>
<dbReference type="AlphaFoldDB" id="A0A9P1GGL6"/>
<comment type="caution">
    <text evidence="6">The sequence shown here is derived from an EMBL/GenBank/DDBJ whole genome shotgun (WGS) entry which is preliminary data.</text>
</comment>
<reference evidence="7 8" key="2">
    <citation type="submission" date="2024-05" db="EMBL/GenBank/DDBJ databases">
        <authorList>
            <person name="Chen Y."/>
            <person name="Shah S."/>
            <person name="Dougan E. K."/>
            <person name="Thang M."/>
            <person name="Chan C."/>
        </authorList>
    </citation>
    <scope>NUCLEOTIDE SEQUENCE [LARGE SCALE GENOMIC DNA]</scope>
</reference>
<dbReference type="Proteomes" id="UP001152797">
    <property type="component" value="Unassembled WGS sequence"/>
</dbReference>
<evidence type="ECO:0000256" key="3">
    <source>
        <dbReference type="ARBA" id="ARBA00022691"/>
    </source>
</evidence>
<dbReference type="GO" id="GO:0008168">
    <property type="term" value="F:methyltransferase activity"/>
    <property type="evidence" value="ECO:0007669"/>
    <property type="project" value="UniProtKB-KW"/>
</dbReference>
<dbReference type="InterPro" id="IPR001525">
    <property type="entry name" value="C5_MeTfrase"/>
</dbReference>
<evidence type="ECO:0000256" key="1">
    <source>
        <dbReference type="ARBA" id="ARBA00022603"/>
    </source>
</evidence>
<dbReference type="SUPFAM" id="SSF53335">
    <property type="entry name" value="S-adenosyl-L-methionine-dependent methyltransferases"/>
    <property type="match status" value="1"/>
</dbReference>
<keyword evidence="8" id="KW-1185">Reference proteome</keyword>
<dbReference type="OrthoDB" id="414133at2759"/>
<evidence type="ECO:0000313" key="7">
    <source>
        <dbReference type="EMBL" id="CAL4800583.1"/>
    </source>
</evidence>
<dbReference type="GO" id="GO:0032259">
    <property type="term" value="P:methylation"/>
    <property type="evidence" value="ECO:0007669"/>
    <property type="project" value="UniProtKB-KW"/>
</dbReference>
<proteinExistence type="inferred from homology"/>
<dbReference type="EMBL" id="CAMXCT030005780">
    <property type="protein sequence ID" value="CAL4800583.1"/>
    <property type="molecule type" value="Genomic_DNA"/>
</dbReference>
<gene>
    <name evidence="6" type="ORF">C1SCF055_LOCUS38261</name>
</gene>
<keyword evidence="2 4" id="KW-0808">Transferase</keyword>
<dbReference type="InterPro" id="IPR050750">
    <property type="entry name" value="C5-MTase"/>
</dbReference>
<evidence type="ECO:0000313" key="8">
    <source>
        <dbReference type="Proteomes" id="UP001152797"/>
    </source>
</evidence>
<dbReference type="Pfam" id="PF00145">
    <property type="entry name" value="DNA_methylase"/>
    <property type="match status" value="1"/>
</dbReference>
<dbReference type="Gene3D" id="3.40.50.150">
    <property type="entry name" value="Vaccinia Virus protein VP39"/>
    <property type="match status" value="1"/>
</dbReference>
<accession>A0A9P1GGL6</accession>
<evidence type="ECO:0000313" key="6">
    <source>
        <dbReference type="EMBL" id="CAI4013271.1"/>
    </source>
</evidence>
<sequence length="341" mass="38532">MPVQLRVPRLVRVGSDFSGLDTGIFALKRLQLPVEVSFCSDTDPHCRKLLEAAHKPKCFFDDAEQRKPEDEIPVDVYISTPPCQPWSSQGKRKGLQDPRGRLLKVPLRYTKRHKPRVFLMENVKGLCHRKNKPVLRGIRATLEKLDYRVWLGVLNAVDFQIPQKRQRLFIVAIRKDSCRRPFKWPKKLGKRRLSEALDPMQAADRPGRLPKNQRAKALALAACRKVNKEGIDPRQVPVAIDVGCSQKYATFGIDVSRTLSQARAKTGGFWISSRGRYMTTNEMLKVSGFQSSEMPDWNQHVSKTQLQGMLGNCVPIPLVGCVLQNALYAAGLISKLAPFPV</sequence>